<dbReference type="GeneID" id="92184264"/>
<evidence type="ECO:0000256" key="1">
    <source>
        <dbReference type="PROSITE-ProRule" id="PRU00325"/>
    </source>
</evidence>
<dbReference type="PROSITE" id="PS50966">
    <property type="entry name" value="ZF_SWIM"/>
    <property type="match status" value="1"/>
</dbReference>
<keyword evidence="1" id="KW-0479">Metal-binding</keyword>
<organism evidence="4 5">
    <name type="scientific">Kwoniella newhampshirensis</name>
    <dbReference type="NCBI Taxonomy" id="1651941"/>
    <lineage>
        <taxon>Eukaryota</taxon>
        <taxon>Fungi</taxon>
        <taxon>Dikarya</taxon>
        <taxon>Basidiomycota</taxon>
        <taxon>Agaricomycotina</taxon>
        <taxon>Tremellomycetes</taxon>
        <taxon>Tremellales</taxon>
        <taxon>Cryptococcaceae</taxon>
        <taxon>Kwoniella</taxon>
    </lineage>
</organism>
<name>A0AAW0YDB4_9TREE</name>
<evidence type="ECO:0000259" key="3">
    <source>
        <dbReference type="PROSITE" id="PS50966"/>
    </source>
</evidence>
<protein>
    <recommendedName>
        <fullName evidence="3">SWIM-type domain-containing protein</fullName>
    </recommendedName>
</protein>
<dbReference type="PANTHER" id="PTHR28498">
    <property type="entry name" value="ZINC FINGER SWIM DOMAIN-CONTAINING PROTEIN 7"/>
    <property type="match status" value="1"/>
</dbReference>
<keyword evidence="1" id="KW-0863">Zinc-finger</keyword>
<dbReference type="GO" id="GO:0008270">
    <property type="term" value="F:zinc ion binding"/>
    <property type="evidence" value="ECO:0007669"/>
    <property type="project" value="UniProtKB-KW"/>
</dbReference>
<keyword evidence="1" id="KW-0862">Zinc</keyword>
<dbReference type="KEGG" id="kne:92184264"/>
<feature type="domain" description="SWIM-type" evidence="3">
    <location>
        <begin position="171"/>
        <end position="215"/>
    </location>
</feature>
<reference evidence="4 5" key="1">
    <citation type="journal article" date="2024" name="bioRxiv">
        <title>Comparative genomics of Cryptococcus and Kwoniella reveals pathogenesis evolution and contrasting karyotype dynamics via intercentromeric recombination or chromosome fusion.</title>
        <authorList>
            <person name="Coelho M.A."/>
            <person name="David-Palma M."/>
            <person name="Shea T."/>
            <person name="Bowers K."/>
            <person name="McGinley-Smith S."/>
            <person name="Mohammad A.W."/>
            <person name="Gnirke A."/>
            <person name="Yurkov A.M."/>
            <person name="Nowrousian M."/>
            <person name="Sun S."/>
            <person name="Cuomo C.A."/>
            <person name="Heitman J."/>
        </authorList>
    </citation>
    <scope>NUCLEOTIDE SEQUENCE [LARGE SCALE GENOMIC DNA]</scope>
    <source>
        <strain evidence="4 5">CBS 13917</strain>
    </source>
</reference>
<dbReference type="PANTHER" id="PTHR28498:SF1">
    <property type="entry name" value="ZINC FINGER SWIM DOMAIN-CONTAINING PROTEIN 7"/>
    <property type="match status" value="1"/>
</dbReference>
<dbReference type="AlphaFoldDB" id="A0AAW0YDB4"/>
<feature type="compositionally biased region" description="Basic and acidic residues" evidence="2">
    <location>
        <begin position="146"/>
        <end position="171"/>
    </location>
</feature>
<feature type="region of interest" description="Disordered" evidence="2">
    <location>
        <begin position="134"/>
        <end position="171"/>
    </location>
</feature>
<dbReference type="GO" id="GO:0097196">
    <property type="term" value="C:Shu complex"/>
    <property type="evidence" value="ECO:0007669"/>
    <property type="project" value="TreeGrafter"/>
</dbReference>
<feature type="region of interest" description="Disordered" evidence="2">
    <location>
        <begin position="79"/>
        <end position="119"/>
    </location>
</feature>
<comment type="caution">
    <text evidence="4">The sequence shown here is derived from an EMBL/GenBank/DDBJ whole genome shotgun (WGS) entry which is preliminary data.</text>
</comment>
<accession>A0AAW0YDB4</accession>
<feature type="compositionally biased region" description="Pro residues" evidence="2">
    <location>
        <begin position="80"/>
        <end position="94"/>
    </location>
</feature>
<evidence type="ECO:0000313" key="5">
    <source>
        <dbReference type="Proteomes" id="UP001388673"/>
    </source>
</evidence>
<dbReference type="Proteomes" id="UP001388673">
    <property type="component" value="Unassembled WGS sequence"/>
</dbReference>
<dbReference type="GO" id="GO:0000724">
    <property type="term" value="P:double-strand break repair via homologous recombination"/>
    <property type="evidence" value="ECO:0007669"/>
    <property type="project" value="TreeGrafter"/>
</dbReference>
<evidence type="ECO:0000256" key="2">
    <source>
        <dbReference type="SAM" id="MobiDB-lite"/>
    </source>
</evidence>
<keyword evidence="5" id="KW-1185">Reference proteome</keyword>
<gene>
    <name evidence="4" type="ORF">IAR55_007006</name>
</gene>
<sequence>MAPSDEFLLLAATLLDALPPSLPISDTLLLQLHAIFGPMLMSALQLVDKREVVRVTLPSDRHVFQVSSSTGKNYTLYIDPPSPSQPSFPVPPPTQLIKTDPDPTASPRGTPPTGPAVAIDNPFALGEIHADNDDGNPFVSAVHGNDQNEKKTENEKQTENDERRAEERSRRERIVGLSKELGRMYCPCAGFAYNSLAAERTVVCKHLLAVIIASKTGREVRASVGIHGVAGLLGLGG</sequence>
<dbReference type="EMBL" id="JBCAWK010000015">
    <property type="protein sequence ID" value="KAK8843349.1"/>
    <property type="molecule type" value="Genomic_DNA"/>
</dbReference>
<dbReference type="RefSeq" id="XP_066799297.1">
    <property type="nucleotide sequence ID" value="XM_066950082.1"/>
</dbReference>
<evidence type="ECO:0000313" key="4">
    <source>
        <dbReference type="EMBL" id="KAK8843349.1"/>
    </source>
</evidence>
<dbReference type="InterPro" id="IPR007527">
    <property type="entry name" value="Znf_SWIM"/>
</dbReference>
<proteinExistence type="predicted"/>